<dbReference type="Pfam" id="PF00657">
    <property type="entry name" value="Lipase_GDSL"/>
    <property type="match status" value="1"/>
</dbReference>
<dbReference type="PANTHER" id="PTHR45648">
    <property type="entry name" value="GDSL LIPASE/ACYLHYDROLASE FAMILY PROTEIN (AFU_ORTHOLOGUE AFUA_4G14700)"/>
    <property type="match status" value="1"/>
</dbReference>
<dbReference type="EMBL" id="MU157825">
    <property type="protein sequence ID" value="KAF9535040.1"/>
    <property type="molecule type" value="Genomic_DNA"/>
</dbReference>
<dbReference type="PANTHER" id="PTHR45648:SF22">
    <property type="entry name" value="GDSL LIPASE_ACYLHYDROLASE FAMILY PROTEIN (AFU_ORTHOLOGUE AFUA_4G14700)"/>
    <property type="match status" value="1"/>
</dbReference>
<dbReference type="GO" id="GO:0016788">
    <property type="term" value="F:hydrolase activity, acting on ester bonds"/>
    <property type="evidence" value="ECO:0007669"/>
    <property type="project" value="InterPro"/>
</dbReference>
<sequence>MPRLSRLLAATTLLASGTLVHSHPASQEVARQLPATGPNYRFSFGDSYSETRFNPNGTLPNPANPLGNPDAPPSGPNWVTYGTTKYNHSVVYTYNYASNGATIDDDLVEPSDPSSRTLTDQVNDFLAGAGKKPSATPWTSENSLFSIWIGMFDIEYTYFLSGNRDLFSDQLLDAEFPLVKKLYDAGARNFLFNNVAPINRTPRMLRQPSSAQAKQAEVIDGFNARLSSWIRDFGSKHTDAKIFFFDANARFTSILNNPKTYGFKDAKSYGSGDDFFWMNDFQPGSRANDYIAQVVGKDVLGNTVW</sequence>
<gene>
    <name evidence="4" type="ORF">CPB83DRAFT_888971</name>
</gene>
<feature type="compositionally biased region" description="Polar residues" evidence="2">
    <location>
        <begin position="46"/>
        <end position="61"/>
    </location>
</feature>
<dbReference type="AlphaFoldDB" id="A0A9P6JWU7"/>
<comment type="caution">
    <text evidence="4">The sequence shown here is derived from an EMBL/GenBank/DDBJ whole genome shotgun (WGS) entry which is preliminary data.</text>
</comment>
<evidence type="ECO:0000256" key="3">
    <source>
        <dbReference type="SAM" id="SignalP"/>
    </source>
</evidence>
<evidence type="ECO:0000313" key="5">
    <source>
        <dbReference type="Proteomes" id="UP000807306"/>
    </source>
</evidence>
<feature type="signal peptide" evidence="3">
    <location>
        <begin position="1"/>
        <end position="22"/>
    </location>
</feature>
<dbReference type="SUPFAM" id="SSF52266">
    <property type="entry name" value="SGNH hydrolase"/>
    <property type="match status" value="1"/>
</dbReference>
<evidence type="ECO:0000313" key="4">
    <source>
        <dbReference type="EMBL" id="KAF9535040.1"/>
    </source>
</evidence>
<reference evidence="4" key="1">
    <citation type="submission" date="2020-11" db="EMBL/GenBank/DDBJ databases">
        <authorList>
            <consortium name="DOE Joint Genome Institute"/>
            <person name="Ahrendt S."/>
            <person name="Riley R."/>
            <person name="Andreopoulos W."/>
            <person name="Labutti K."/>
            <person name="Pangilinan J."/>
            <person name="Ruiz-Duenas F.J."/>
            <person name="Barrasa J.M."/>
            <person name="Sanchez-Garcia M."/>
            <person name="Camarero S."/>
            <person name="Miyauchi S."/>
            <person name="Serrano A."/>
            <person name="Linde D."/>
            <person name="Babiker R."/>
            <person name="Drula E."/>
            <person name="Ayuso-Fernandez I."/>
            <person name="Pacheco R."/>
            <person name="Padilla G."/>
            <person name="Ferreira P."/>
            <person name="Barriuso J."/>
            <person name="Kellner H."/>
            <person name="Castanera R."/>
            <person name="Alfaro M."/>
            <person name="Ramirez L."/>
            <person name="Pisabarro A.G."/>
            <person name="Kuo A."/>
            <person name="Tritt A."/>
            <person name="Lipzen A."/>
            <person name="He G."/>
            <person name="Yan M."/>
            <person name="Ng V."/>
            <person name="Cullen D."/>
            <person name="Martin F."/>
            <person name="Rosso M.-N."/>
            <person name="Henrissat B."/>
            <person name="Hibbett D."/>
            <person name="Martinez A.T."/>
            <person name="Grigoriev I.V."/>
        </authorList>
    </citation>
    <scope>NUCLEOTIDE SEQUENCE</scope>
    <source>
        <strain evidence="4">CBS 506.95</strain>
    </source>
</reference>
<keyword evidence="5" id="KW-1185">Reference proteome</keyword>
<feature type="chain" id="PRO_5040317817" evidence="3">
    <location>
        <begin position="23"/>
        <end position="305"/>
    </location>
</feature>
<protein>
    <submittedName>
        <fullName evidence="4">Uncharacterized protein</fullName>
    </submittedName>
</protein>
<organism evidence="4 5">
    <name type="scientific">Crepidotus variabilis</name>
    <dbReference type="NCBI Taxonomy" id="179855"/>
    <lineage>
        <taxon>Eukaryota</taxon>
        <taxon>Fungi</taxon>
        <taxon>Dikarya</taxon>
        <taxon>Basidiomycota</taxon>
        <taxon>Agaricomycotina</taxon>
        <taxon>Agaricomycetes</taxon>
        <taxon>Agaricomycetidae</taxon>
        <taxon>Agaricales</taxon>
        <taxon>Agaricineae</taxon>
        <taxon>Crepidotaceae</taxon>
        <taxon>Crepidotus</taxon>
    </lineage>
</organism>
<keyword evidence="1" id="KW-0378">Hydrolase</keyword>
<dbReference type="CDD" id="cd01846">
    <property type="entry name" value="fatty_acyltransferase_like"/>
    <property type="match status" value="1"/>
</dbReference>
<name>A0A9P6JWU7_9AGAR</name>
<keyword evidence="3" id="KW-0732">Signal</keyword>
<proteinExistence type="predicted"/>
<dbReference type="InterPro" id="IPR051058">
    <property type="entry name" value="GDSL_Est/Lipase"/>
</dbReference>
<feature type="region of interest" description="Disordered" evidence="2">
    <location>
        <begin position="44"/>
        <end position="75"/>
    </location>
</feature>
<accession>A0A9P6JWU7</accession>
<evidence type="ECO:0000256" key="2">
    <source>
        <dbReference type="SAM" id="MobiDB-lite"/>
    </source>
</evidence>
<dbReference type="Proteomes" id="UP000807306">
    <property type="component" value="Unassembled WGS sequence"/>
</dbReference>
<dbReference type="OrthoDB" id="1600564at2759"/>
<dbReference type="Gene3D" id="3.40.50.1110">
    <property type="entry name" value="SGNH hydrolase"/>
    <property type="match status" value="1"/>
</dbReference>
<dbReference type="InterPro" id="IPR036514">
    <property type="entry name" value="SGNH_hydro_sf"/>
</dbReference>
<dbReference type="InterPro" id="IPR001087">
    <property type="entry name" value="GDSL"/>
</dbReference>
<evidence type="ECO:0000256" key="1">
    <source>
        <dbReference type="ARBA" id="ARBA00022801"/>
    </source>
</evidence>